<reference evidence="1 2" key="1">
    <citation type="submission" date="2018-06" db="EMBL/GenBank/DDBJ databases">
        <authorList>
            <person name="Zhirakovskaya E."/>
        </authorList>
    </citation>
    <scope>NUCLEOTIDE SEQUENCE [LARGE SCALE GENOMIC DNA]</scope>
    <source>
        <strain evidence="1 2">LY3</strain>
    </source>
</reference>
<evidence type="ECO:0000313" key="2">
    <source>
        <dbReference type="Proteomes" id="UP000249493"/>
    </source>
</evidence>
<dbReference type="RefSeq" id="WP_111283576.1">
    <property type="nucleotide sequence ID" value="NZ_QLIN01000005.1"/>
</dbReference>
<comment type="caution">
    <text evidence="1">The sequence shown here is derived from an EMBL/GenBank/DDBJ whole genome shotgun (WGS) entry which is preliminary data.</text>
</comment>
<gene>
    <name evidence="1" type="ORF">DOZ80_14230</name>
</gene>
<protein>
    <submittedName>
        <fullName evidence="1">Uncharacterized protein</fullName>
    </submittedName>
</protein>
<evidence type="ECO:0000313" key="1">
    <source>
        <dbReference type="EMBL" id="RAI69305.1"/>
    </source>
</evidence>
<accession>A0A327N334</accession>
<name>A0A327N334_PSEFL</name>
<proteinExistence type="predicted"/>
<dbReference type="AlphaFoldDB" id="A0A327N334"/>
<sequence>MLIKIEKASTPEDWNVWMDKWCVKFRSYAQAVAFVNRLEGRINAPHPLPASVDRIALELA</sequence>
<dbReference type="EMBL" id="QLIN01000005">
    <property type="protein sequence ID" value="RAI69305.1"/>
    <property type="molecule type" value="Genomic_DNA"/>
</dbReference>
<dbReference type="Proteomes" id="UP000249493">
    <property type="component" value="Unassembled WGS sequence"/>
</dbReference>
<organism evidence="1 2">
    <name type="scientific">Pseudomonas fluorescens</name>
    <dbReference type="NCBI Taxonomy" id="294"/>
    <lineage>
        <taxon>Bacteria</taxon>
        <taxon>Pseudomonadati</taxon>
        <taxon>Pseudomonadota</taxon>
        <taxon>Gammaproteobacteria</taxon>
        <taxon>Pseudomonadales</taxon>
        <taxon>Pseudomonadaceae</taxon>
        <taxon>Pseudomonas</taxon>
    </lineage>
</organism>